<feature type="transmembrane region" description="Helical" evidence="7">
    <location>
        <begin position="536"/>
        <end position="555"/>
    </location>
</feature>
<name>A0AAE1GQG7_9NEOP</name>
<keyword evidence="6 7" id="KW-0472">Membrane</keyword>
<dbReference type="InterPro" id="IPR005828">
    <property type="entry name" value="MFS_sugar_transport-like"/>
</dbReference>
<feature type="transmembrane region" description="Helical" evidence="7">
    <location>
        <begin position="456"/>
        <end position="476"/>
    </location>
</feature>
<dbReference type="EMBL" id="JAHWGI010000011">
    <property type="protein sequence ID" value="KAK3907449.1"/>
    <property type="molecule type" value="Genomic_DNA"/>
</dbReference>
<feature type="transmembrane region" description="Helical" evidence="7">
    <location>
        <begin position="83"/>
        <end position="108"/>
    </location>
</feature>
<dbReference type="Gene3D" id="1.20.1250.20">
    <property type="entry name" value="MFS general substrate transporter like domains"/>
    <property type="match status" value="1"/>
</dbReference>
<keyword evidence="10" id="KW-1185">Reference proteome</keyword>
<evidence type="ECO:0000256" key="2">
    <source>
        <dbReference type="ARBA" id="ARBA00008335"/>
    </source>
</evidence>
<dbReference type="AlphaFoldDB" id="A0AAE1GQG7"/>
<comment type="caution">
    <text evidence="9">The sequence shown here is derived from an EMBL/GenBank/DDBJ whole genome shotgun (WGS) entry which is preliminary data.</text>
</comment>
<feature type="transmembrane region" description="Helical" evidence="7">
    <location>
        <begin position="148"/>
        <end position="166"/>
    </location>
</feature>
<feature type="transmembrane region" description="Helical" evidence="7">
    <location>
        <begin position="172"/>
        <end position="195"/>
    </location>
</feature>
<evidence type="ECO:0000313" key="10">
    <source>
        <dbReference type="Proteomes" id="UP001219518"/>
    </source>
</evidence>
<feature type="transmembrane region" description="Helical" evidence="7">
    <location>
        <begin position="248"/>
        <end position="266"/>
    </location>
</feature>
<feature type="transmembrane region" description="Helical" evidence="7">
    <location>
        <begin position="120"/>
        <end position="141"/>
    </location>
</feature>
<evidence type="ECO:0000256" key="3">
    <source>
        <dbReference type="ARBA" id="ARBA00022448"/>
    </source>
</evidence>
<reference evidence="9" key="2">
    <citation type="journal article" date="2023" name="BMC Genomics">
        <title>Pest status, molecular evolution, and epigenetic factors derived from the genome assembly of Frankliniella fusca, a thysanopteran phytovirus vector.</title>
        <authorList>
            <person name="Catto M.A."/>
            <person name="Labadie P.E."/>
            <person name="Jacobson A.L."/>
            <person name="Kennedy G.G."/>
            <person name="Srinivasan R."/>
            <person name="Hunt B.G."/>
        </authorList>
    </citation>
    <scope>NUCLEOTIDE SEQUENCE</scope>
    <source>
        <strain evidence="9">PL_HMW_Pooled</strain>
    </source>
</reference>
<feature type="domain" description="Major facilitator superfamily (MFS) profile" evidence="8">
    <location>
        <begin position="83"/>
        <end position="560"/>
    </location>
</feature>
<feature type="transmembrane region" description="Helical" evidence="7">
    <location>
        <begin position="359"/>
        <end position="382"/>
    </location>
</feature>
<accession>A0AAE1GQG7</accession>
<dbReference type="InterPro" id="IPR020846">
    <property type="entry name" value="MFS_dom"/>
</dbReference>
<dbReference type="PANTHER" id="PTHR23511:SF38">
    <property type="entry name" value="SYNAPTIC VESICLE 2-RELATED PROTEIN-LIKE PROTEIN"/>
    <property type="match status" value="1"/>
</dbReference>
<evidence type="ECO:0000256" key="6">
    <source>
        <dbReference type="ARBA" id="ARBA00023136"/>
    </source>
</evidence>
<comment type="subcellular location">
    <subcellularLocation>
        <location evidence="1">Membrane</location>
        <topology evidence="1">Multi-pass membrane protein</topology>
    </subcellularLocation>
</comment>
<evidence type="ECO:0000256" key="5">
    <source>
        <dbReference type="ARBA" id="ARBA00022989"/>
    </source>
</evidence>
<dbReference type="PANTHER" id="PTHR23511">
    <property type="entry name" value="SYNAPTIC VESICLE GLYCOPROTEIN 2"/>
    <property type="match status" value="1"/>
</dbReference>
<proteinExistence type="inferred from homology"/>
<dbReference type="SUPFAM" id="SSF103473">
    <property type="entry name" value="MFS general substrate transporter"/>
    <property type="match status" value="1"/>
</dbReference>
<dbReference type="Pfam" id="PF00083">
    <property type="entry name" value="Sugar_tr"/>
    <property type="match status" value="1"/>
</dbReference>
<dbReference type="GO" id="GO:0022857">
    <property type="term" value="F:transmembrane transporter activity"/>
    <property type="evidence" value="ECO:0007669"/>
    <property type="project" value="InterPro"/>
</dbReference>
<dbReference type="PROSITE" id="PS50850">
    <property type="entry name" value="MFS"/>
    <property type="match status" value="1"/>
</dbReference>
<gene>
    <name evidence="9" type="ORF">KUF71_002948</name>
</gene>
<dbReference type="GO" id="GO:0016020">
    <property type="term" value="C:membrane"/>
    <property type="evidence" value="ECO:0007669"/>
    <property type="project" value="UniProtKB-SubCell"/>
</dbReference>
<feature type="transmembrane region" description="Helical" evidence="7">
    <location>
        <begin position="427"/>
        <end position="449"/>
    </location>
</feature>
<dbReference type="FunFam" id="1.20.1250.20:FF:000232">
    <property type="entry name" value="Organic cation/carnitine transporter 7"/>
    <property type="match status" value="1"/>
</dbReference>
<keyword evidence="5 7" id="KW-1133">Transmembrane helix</keyword>
<comment type="similarity">
    <text evidence="2">Belongs to the major facilitator superfamily.</text>
</comment>
<protein>
    <submittedName>
        <fullName evidence="9">Synaptic vesicle glycoprotein 2B</fullName>
    </submittedName>
</protein>
<keyword evidence="3" id="KW-0813">Transport</keyword>
<evidence type="ECO:0000256" key="7">
    <source>
        <dbReference type="SAM" id="Phobius"/>
    </source>
</evidence>
<evidence type="ECO:0000256" key="1">
    <source>
        <dbReference type="ARBA" id="ARBA00004141"/>
    </source>
</evidence>
<dbReference type="Proteomes" id="UP001219518">
    <property type="component" value="Unassembled WGS sequence"/>
</dbReference>
<evidence type="ECO:0000259" key="8">
    <source>
        <dbReference type="PROSITE" id="PS50850"/>
    </source>
</evidence>
<keyword evidence="4 7" id="KW-0812">Transmembrane</keyword>
<sequence>MVLDGSCEVQVPVGGAGGGRRNRPMGLLDPDETSALLPIMHHLTVPSFQYGAFGEGGLDFVEGGATFEHAVSETGFGRFHYGLMALCGLVYLDTAMGITILSFVLPAAQCDFDMDSPKKGWLNAAPMLGMVLGSYFWGCLADTRGRRVVLIATLAMDGLCGLASSISQYYGLFMFFRFLNGFAITGAMGIVFPYLGEFQPTRYREKILCWMELFWTCGIILLPGVAWLTIPLPLRYESAAFTFGSWQLFVAVCALPSLVIAAWLALYPESPKFLLECGEYEEALEILQDMFHRNTGRPREEYSVKSLREPRSRAMSVVSTTSRVSVKSLRSIRTPKDIKLLVLEVWDQTKQLCRPPHRYYTILTCLIQFGLTTSYYTLMMWFPELFDRFEYFSEHHPGETASVCEVSGAALANENNTVCPNKIDDQVFLHTLIVGLACIPTSFWLPLCVHRLGAKFFLVFSLVVSGLVAVGLYFVTNSTQNLVLSCIFEALTSLGISTVYCVMVDLFPTNLRVMAAALSLTFGRGGALFGNLVFSYLIDINCVLPIALFAALLFGKRSSR</sequence>
<organism evidence="9 10">
    <name type="scientific">Frankliniella fusca</name>
    <dbReference type="NCBI Taxonomy" id="407009"/>
    <lineage>
        <taxon>Eukaryota</taxon>
        <taxon>Metazoa</taxon>
        <taxon>Ecdysozoa</taxon>
        <taxon>Arthropoda</taxon>
        <taxon>Hexapoda</taxon>
        <taxon>Insecta</taxon>
        <taxon>Pterygota</taxon>
        <taxon>Neoptera</taxon>
        <taxon>Paraneoptera</taxon>
        <taxon>Thysanoptera</taxon>
        <taxon>Terebrantia</taxon>
        <taxon>Thripoidea</taxon>
        <taxon>Thripidae</taxon>
        <taxon>Frankliniella</taxon>
    </lineage>
</organism>
<feature type="transmembrane region" description="Helical" evidence="7">
    <location>
        <begin position="207"/>
        <end position="228"/>
    </location>
</feature>
<evidence type="ECO:0000313" key="9">
    <source>
        <dbReference type="EMBL" id="KAK3907449.1"/>
    </source>
</evidence>
<evidence type="ECO:0000256" key="4">
    <source>
        <dbReference type="ARBA" id="ARBA00022692"/>
    </source>
</evidence>
<dbReference type="InterPro" id="IPR036259">
    <property type="entry name" value="MFS_trans_sf"/>
</dbReference>
<reference evidence="9" key="1">
    <citation type="submission" date="2021-07" db="EMBL/GenBank/DDBJ databases">
        <authorList>
            <person name="Catto M.A."/>
            <person name="Jacobson A."/>
            <person name="Kennedy G."/>
            <person name="Labadie P."/>
            <person name="Hunt B.G."/>
            <person name="Srinivasan R."/>
        </authorList>
    </citation>
    <scope>NUCLEOTIDE SEQUENCE</scope>
    <source>
        <strain evidence="9">PL_HMW_Pooled</strain>
        <tissue evidence="9">Head</tissue>
    </source>
</reference>